<organism evidence="4 5">
    <name type="scientific">Bordetella genomosp. 5</name>
    <dbReference type="NCBI Taxonomy" id="1395608"/>
    <lineage>
        <taxon>Bacteria</taxon>
        <taxon>Pseudomonadati</taxon>
        <taxon>Pseudomonadota</taxon>
        <taxon>Betaproteobacteria</taxon>
        <taxon>Burkholderiales</taxon>
        <taxon>Alcaligenaceae</taxon>
        <taxon>Bordetella</taxon>
    </lineage>
</organism>
<keyword evidence="1 4" id="KW-0378">Hydrolase</keyword>
<feature type="domain" description="Alpha/beta hydrolase fold-3" evidence="3">
    <location>
        <begin position="98"/>
        <end position="303"/>
    </location>
</feature>
<evidence type="ECO:0000313" key="4">
    <source>
        <dbReference type="EMBL" id="OZI51933.1"/>
    </source>
</evidence>
<dbReference type="EMBL" id="NEVP01000006">
    <property type="protein sequence ID" value="OZI51933.1"/>
    <property type="molecule type" value="Genomic_DNA"/>
</dbReference>
<dbReference type="SUPFAM" id="SSF53474">
    <property type="entry name" value="alpha/beta-Hydrolases"/>
    <property type="match status" value="1"/>
</dbReference>
<dbReference type="InterPro" id="IPR029058">
    <property type="entry name" value="AB_hydrolase_fold"/>
</dbReference>
<dbReference type="Proteomes" id="UP000216913">
    <property type="component" value="Unassembled WGS sequence"/>
</dbReference>
<evidence type="ECO:0000256" key="1">
    <source>
        <dbReference type="ARBA" id="ARBA00022801"/>
    </source>
</evidence>
<evidence type="ECO:0000256" key="2">
    <source>
        <dbReference type="SAM" id="MobiDB-lite"/>
    </source>
</evidence>
<protein>
    <submittedName>
        <fullName evidence="4">Alpha/beta hydrolase</fullName>
    </submittedName>
</protein>
<dbReference type="InterPro" id="IPR050300">
    <property type="entry name" value="GDXG_lipolytic_enzyme"/>
</dbReference>
<reference evidence="4 5" key="1">
    <citation type="submission" date="2017-05" db="EMBL/GenBank/DDBJ databases">
        <title>Complete and WGS of Bordetella genogroups.</title>
        <authorList>
            <person name="Spilker T."/>
            <person name="LiPuma J."/>
        </authorList>
    </citation>
    <scope>NUCLEOTIDE SEQUENCE [LARGE SCALE GENOMIC DNA]</scope>
    <source>
        <strain evidence="4 5">AU10456</strain>
    </source>
</reference>
<accession>A0A261TTH4</accession>
<comment type="caution">
    <text evidence="4">The sequence shown here is derived from an EMBL/GenBank/DDBJ whole genome shotgun (WGS) entry which is preliminary data.</text>
</comment>
<feature type="region of interest" description="Disordered" evidence="2">
    <location>
        <begin position="1"/>
        <end position="28"/>
    </location>
</feature>
<dbReference type="PANTHER" id="PTHR48081:SF8">
    <property type="entry name" value="ALPHA_BETA HYDROLASE FOLD-3 DOMAIN-CONTAINING PROTEIN-RELATED"/>
    <property type="match status" value="1"/>
</dbReference>
<sequence length="328" mass="35121">MSDAAPAESAPVQSLAPEVQAAQAEARQAGVGTPNVLTTPIAAVREQAHAYQRWLTEPAPPVARVVEHRLDHLPVPAVLRLYYPEGVTAPAGGLPLYLHLHGGGFASGDLDTLDRWKREIAAQAGIVTAGLSYALSPEARYPAALDQVVGAVRWLHEQAGTLGLDASRLALGGESAGGNLTLAALVRLRDAGQPLIRTAAIIYGMLSARPDTHAQRALGDGRFGLSTDKLDWFWRQYVTDEAQLQDPGVAPLYADIDDLPPLALQAAELDPLLDDTLDLAERLEDSGATPWVKVYPGVPHSFIGMTRILAQAREARDDLVAHLRRHLA</sequence>
<evidence type="ECO:0000313" key="5">
    <source>
        <dbReference type="Proteomes" id="UP000216913"/>
    </source>
</evidence>
<dbReference type="PANTHER" id="PTHR48081">
    <property type="entry name" value="AB HYDROLASE SUPERFAMILY PROTEIN C4A8.06C"/>
    <property type="match status" value="1"/>
</dbReference>
<evidence type="ECO:0000259" key="3">
    <source>
        <dbReference type="Pfam" id="PF07859"/>
    </source>
</evidence>
<dbReference type="OrthoDB" id="9794445at2"/>
<dbReference type="InterPro" id="IPR013094">
    <property type="entry name" value="AB_hydrolase_3"/>
</dbReference>
<dbReference type="AlphaFoldDB" id="A0A261TTH4"/>
<keyword evidence="5" id="KW-1185">Reference proteome</keyword>
<dbReference type="RefSeq" id="WP_094799890.1">
    <property type="nucleotide sequence ID" value="NZ_NEVP01000006.1"/>
</dbReference>
<dbReference type="GO" id="GO:0016787">
    <property type="term" value="F:hydrolase activity"/>
    <property type="evidence" value="ECO:0007669"/>
    <property type="project" value="UniProtKB-KW"/>
</dbReference>
<dbReference type="Gene3D" id="3.40.50.1820">
    <property type="entry name" value="alpha/beta hydrolase"/>
    <property type="match status" value="1"/>
</dbReference>
<gene>
    <name evidence="4" type="ORF">CAL25_10495</name>
</gene>
<dbReference type="Pfam" id="PF07859">
    <property type="entry name" value="Abhydrolase_3"/>
    <property type="match status" value="1"/>
</dbReference>
<name>A0A261TTH4_9BORD</name>
<proteinExistence type="predicted"/>
<feature type="compositionally biased region" description="Low complexity" evidence="2">
    <location>
        <begin position="16"/>
        <end position="28"/>
    </location>
</feature>